<sequence>MAEATGSLFDAANLVGGTAFFKEMNMSSTQASKLALVTGGSRGIGRATSYELARQGYIVAVHYRADRAAAEQTLAGIRELGGRGLAIQADLNYPDGVTALFDALDRAVAEQNLPATLDVLVNNAGVADGGTLDDTSIELFDRQFTLNVKAVFFTTQRAVKRMPRGGRIVNLSSVLSSRVFEAGGDFSAISAYAASKAAVDTLTRHWAVELGPRGIVVNAVAPGPVDTDMNASWLRTDSGRVTMTSASPLGRVGTPDDIAGVIGFLVSPASQWTTGQVIDASGGYRL</sequence>
<dbReference type="Gene3D" id="3.40.50.720">
    <property type="entry name" value="NAD(P)-binding Rossmann-like Domain"/>
    <property type="match status" value="1"/>
</dbReference>
<dbReference type="GO" id="GO:0016614">
    <property type="term" value="F:oxidoreductase activity, acting on CH-OH group of donors"/>
    <property type="evidence" value="ECO:0007669"/>
    <property type="project" value="UniProtKB-ARBA"/>
</dbReference>
<evidence type="ECO:0000256" key="2">
    <source>
        <dbReference type="ARBA" id="ARBA00023002"/>
    </source>
</evidence>
<dbReference type="Pfam" id="PF13561">
    <property type="entry name" value="adh_short_C2"/>
    <property type="match status" value="1"/>
</dbReference>
<dbReference type="PANTHER" id="PTHR48107:SF7">
    <property type="entry name" value="RE15974P"/>
    <property type="match status" value="1"/>
</dbReference>
<dbReference type="RefSeq" id="WP_203368185.1">
    <property type="nucleotide sequence ID" value="NZ_CABVLY010000018.1"/>
</dbReference>
<dbReference type="PRINTS" id="PR00080">
    <property type="entry name" value="SDRFAMILY"/>
</dbReference>
<dbReference type="Proteomes" id="UP000755577">
    <property type="component" value="Unassembled WGS sequence"/>
</dbReference>
<dbReference type="EMBL" id="CABVLY010000018">
    <property type="protein sequence ID" value="VVU51600.1"/>
    <property type="molecule type" value="Genomic_DNA"/>
</dbReference>
<accession>A0A6P2GCW6</accession>
<evidence type="ECO:0000313" key="7">
    <source>
        <dbReference type="Proteomes" id="UP000755577"/>
    </source>
</evidence>
<keyword evidence="7" id="KW-1185">Reference proteome</keyword>
<feature type="domain" description="Ketoreductase" evidence="3">
    <location>
        <begin position="33"/>
        <end position="223"/>
    </location>
</feature>
<dbReference type="GeneID" id="56502380"/>
<reference evidence="5 6" key="1">
    <citation type="submission" date="2019-09" db="EMBL/GenBank/DDBJ databases">
        <authorList>
            <person name="Depoorter E."/>
        </authorList>
    </citation>
    <scope>NUCLEOTIDE SEQUENCE [LARGE SCALE GENOMIC DNA]</scope>
    <source>
        <strain evidence="5">LMG 20980</strain>
    </source>
</reference>
<dbReference type="Proteomes" id="UP000494201">
    <property type="component" value="Unassembled WGS sequence"/>
</dbReference>
<dbReference type="InterPro" id="IPR057326">
    <property type="entry name" value="KR_dom"/>
</dbReference>
<evidence type="ECO:0000256" key="1">
    <source>
        <dbReference type="ARBA" id="ARBA00006484"/>
    </source>
</evidence>
<dbReference type="InterPro" id="IPR002347">
    <property type="entry name" value="SDR_fam"/>
</dbReference>
<dbReference type="SUPFAM" id="SSF51735">
    <property type="entry name" value="NAD(P)-binding Rossmann-fold domains"/>
    <property type="match status" value="1"/>
</dbReference>
<dbReference type="InterPro" id="IPR036291">
    <property type="entry name" value="NAD(P)-bd_dom_sf"/>
</dbReference>
<keyword evidence="2" id="KW-0560">Oxidoreductase</keyword>
<reference evidence="4 7" key="2">
    <citation type="submission" date="2021-02" db="EMBL/GenBank/DDBJ databases">
        <title>Draft genome of the type strains Burkholderia anthina DSM16086.</title>
        <authorList>
            <person name="Hertel R."/>
            <person name="Meissner J."/>
            <person name="Poehlein A."/>
            <person name="Daniel R."/>
            <person name="Commichau F.M."/>
        </authorList>
    </citation>
    <scope>NUCLEOTIDE SEQUENCE [LARGE SCALE GENOMIC DNA]</scope>
    <source>
        <strain evidence="4 7">DSM 16086</strain>
    </source>
</reference>
<evidence type="ECO:0000313" key="5">
    <source>
        <dbReference type="EMBL" id="VVU51600.1"/>
    </source>
</evidence>
<dbReference type="PANTHER" id="PTHR48107">
    <property type="entry name" value="NADPH-DEPENDENT ALDEHYDE REDUCTASE-LIKE PROTEIN, CHLOROPLASTIC-RELATED"/>
    <property type="match status" value="1"/>
</dbReference>
<organism evidence="5 6">
    <name type="scientific">Burkholderia anthina</name>
    <dbReference type="NCBI Taxonomy" id="179879"/>
    <lineage>
        <taxon>Bacteria</taxon>
        <taxon>Pseudomonadati</taxon>
        <taxon>Pseudomonadota</taxon>
        <taxon>Betaproteobacteria</taxon>
        <taxon>Burkholderiales</taxon>
        <taxon>Burkholderiaceae</taxon>
        <taxon>Burkholderia</taxon>
        <taxon>Burkholderia cepacia complex</taxon>
    </lineage>
</organism>
<name>A0A6P2GCW6_9BURK</name>
<dbReference type="PROSITE" id="PS00061">
    <property type="entry name" value="ADH_SHORT"/>
    <property type="match status" value="1"/>
</dbReference>
<evidence type="ECO:0000259" key="3">
    <source>
        <dbReference type="SMART" id="SM00822"/>
    </source>
</evidence>
<evidence type="ECO:0000313" key="6">
    <source>
        <dbReference type="Proteomes" id="UP000494201"/>
    </source>
</evidence>
<proteinExistence type="inferred from homology"/>
<dbReference type="AlphaFoldDB" id="A0A6P2GCW6"/>
<dbReference type="InterPro" id="IPR020904">
    <property type="entry name" value="Sc_DH/Rdtase_CS"/>
</dbReference>
<dbReference type="PRINTS" id="PR00081">
    <property type="entry name" value="GDHRDH"/>
</dbReference>
<dbReference type="EMBL" id="JAFCIQ010000040">
    <property type="protein sequence ID" value="MBM2771315.1"/>
    <property type="molecule type" value="Genomic_DNA"/>
</dbReference>
<protein>
    <submittedName>
        <fullName evidence="5">3-ketoacyl-ACP reductase</fullName>
    </submittedName>
    <submittedName>
        <fullName evidence="4">SDR family oxidoreductase</fullName>
    </submittedName>
</protein>
<evidence type="ECO:0000313" key="4">
    <source>
        <dbReference type="EMBL" id="MBM2771315.1"/>
    </source>
</evidence>
<gene>
    <name evidence="5" type="ORF">BAN20980_04322</name>
    <name evidence="4" type="ORF">JQK92_33450</name>
</gene>
<dbReference type="FunFam" id="3.40.50.720:FF:000084">
    <property type="entry name" value="Short-chain dehydrogenase reductase"/>
    <property type="match status" value="1"/>
</dbReference>
<dbReference type="SMART" id="SM00822">
    <property type="entry name" value="PKS_KR"/>
    <property type="match status" value="1"/>
</dbReference>
<comment type="similarity">
    <text evidence="1">Belongs to the short-chain dehydrogenases/reductases (SDR) family.</text>
</comment>